<sequence length="226" mass="24330">MIKKIIFLSLILMPFLAAAQTTITKKLGEFTQVKVFNGIDVFLVKSTENKVVITGDKADKVTVKSKNNTLKLSLKFPETTADGTVKITLYYQSELGIIDANEGATITAKIMEQPAIEIKAQEGAFINMVVKVKHLTVKSSSGAVIKLSGSTKNQNVAANLGGMYHGYNLKVTDLNYVRVGSGAKVEVNAGETLDAKVSFGGSIFYKGTPEILKAKKVIGGVIEQRI</sequence>
<feature type="chain" id="PRO_5014115706" description="Putative auto-transporter adhesin head GIN domain-containing protein" evidence="1">
    <location>
        <begin position="20"/>
        <end position="226"/>
    </location>
</feature>
<accession>A0A2I2M6B5</accession>
<organism evidence="3 4">
    <name type="scientific">Tenacibaculum finnmarkense genomovar ulcerans</name>
    <dbReference type="NCBI Taxonomy" id="2781388"/>
    <lineage>
        <taxon>Bacteria</taxon>
        <taxon>Pseudomonadati</taxon>
        <taxon>Bacteroidota</taxon>
        <taxon>Flavobacteriia</taxon>
        <taxon>Flavobacteriales</taxon>
        <taxon>Flavobacteriaceae</taxon>
        <taxon>Tenacibaculum</taxon>
        <taxon>Tenacibaculum finnmarkense</taxon>
    </lineage>
</organism>
<evidence type="ECO:0000313" key="4">
    <source>
        <dbReference type="Proteomes" id="UP000490060"/>
    </source>
</evidence>
<dbReference type="Pfam" id="PF10988">
    <property type="entry name" value="DUF2807"/>
    <property type="match status" value="1"/>
</dbReference>
<name>A0A2I2M6B5_9FLAO</name>
<dbReference type="Gene3D" id="2.160.20.120">
    <property type="match status" value="1"/>
</dbReference>
<evidence type="ECO:0000256" key="1">
    <source>
        <dbReference type="SAM" id="SignalP"/>
    </source>
</evidence>
<dbReference type="AlphaFoldDB" id="A0A2I2M6B5"/>
<dbReference type="EMBL" id="OENE01000007">
    <property type="protein sequence ID" value="SOU88085.1"/>
    <property type="molecule type" value="Genomic_DNA"/>
</dbReference>
<evidence type="ECO:0000259" key="2">
    <source>
        <dbReference type="Pfam" id="PF10988"/>
    </source>
</evidence>
<feature type="domain" description="Putative auto-transporter adhesin head GIN" evidence="2">
    <location>
        <begin position="29"/>
        <end position="209"/>
    </location>
</feature>
<gene>
    <name evidence="3" type="ORF">TNO010_150034</name>
</gene>
<proteinExistence type="predicted"/>
<dbReference type="Proteomes" id="UP000490060">
    <property type="component" value="Unassembled WGS sequence"/>
</dbReference>
<evidence type="ECO:0000313" key="3">
    <source>
        <dbReference type="EMBL" id="SOU88085.1"/>
    </source>
</evidence>
<keyword evidence="1" id="KW-0732">Signal</keyword>
<dbReference type="RefSeq" id="WP_232123061.1">
    <property type="nucleotide sequence ID" value="NZ_JAFMUH010000001.1"/>
</dbReference>
<reference evidence="3 4" key="1">
    <citation type="submission" date="2017-11" db="EMBL/GenBank/DDBJ databases">
        <authorList>
            <person name="Duchaud E."/>
        </authorList>
    </citation>
    <scope>NUCLEOTIDE SEQUENCE [LARGE SCALE GENOMIC DNA]</scope>
    <source>
        <strain evidence="3 4">TNO010</strain>
    </source>
</reference>
<protein>
    <recommendedName>
        <fullName evidence="2">Putative auto-transporter adhesin head GIN domain-containing protein</fullName>
    </recommendedName>
</protein>
<dbReference type="InterPro" id="IPR021255">
    <property type="entry name" value="DUF2807"/>
</dbReference>
<feature type="signal peptide" evidence="1">
    <location>
        <begin position="1"/>
        <end position="19"/>
    </location>
</feature>
<dbReference type="GeneID" id="86818177"/>